<name>A0A835C7D3_9FABA</name>
<evidence type="ECO:0000256" key="1">
    <source>
        <dbReference type="SAM" id="Phobius"/>
    </source>
</evidence>
<keyword evidence="2" id="KW-0808">Transferase</keyword>
<keyword evidence="2" id="KW-0675">Receptor</keyword>
<dbReference type="Proteomes" id="UP000634136">
    <property type="component" value="Unassembled WGS sequence"/>
</dbReference>
<keyword evidence="1" id="KW-0472">Membrane</keyword>
<organism evidence="2 3">
    <name type="scientific">Senna tora</name>
    <dbReference type="NCBI Taxonomy" id="362788"/>
    <lineage>
        <taxon>Eukaryota</taxon>
        <taxon>Viridiplantae</taxon>
        <taxon>Streptophyta</taxon>
        <taxon>Embryophyta</taxon>
        <taxon>Tracheophyta</taxon>
        <taxon>Spermatophyta</taxon>
        <taxon>Magnoliopsida</taxon>
        <taxon>eudicotyledons</taxon>
        <taxon>Gunneridae</taxon>
        <taxon>Pentapetalae</taxon>
        <taxon>rosids</taxon>
        <taxon>fabids</taxon>
        <taxon>Fabales</taxon>
        <taxon>Fabaceae</taxon>
        <taxon>Caesalpinioideae</taxon>
        <taxon>Cassia clade</taxon>
        <taxon>Senna</taxon>
    </lineage>
</organism>
<accession>A0A835C7D3</accession>
<comment type="caution">
    <text evidence="2">The sequence shown here is derived from an EMBL/GenBank/DDBJ whole genome shotgun (WGS) entry which is preliminary data.</text>
</comment>
<protein>
    <submittedName>
        <fullName evidence="2">Receptor-like protein kinase THESEUS 1</fullName>
    </submittedName>
</protein>
<keyword evidence="3" id="KW-1185">Reference proteome</keyword>
<evidence type="ECO:0000313" key="2">
    <source>
        <dbReference type="EMBL" id="KAF7832980.1"/>
    </source>
</evidence>
<gene>
    <name evidence="2" type="ORF">G2W53_015313</name>
</gene>
<proteinExistence type="predicted"/>
<reference evidence="2" key="1">
    <citation type="submission" date="2020-09" db="EMBL/GenBank/DDBJ databases">
        <title>Genome-Enabled Discovery of Anthraquinone Biosynthesis in Senna tora.</title>
        <authorList>
            <person name="Kang S.-H."/>
            <person name="Pandey R.P."/>
            <person name="Lee C.-M."/>
            <person name="Sim J.-S."/>
            <person name="Jeong J.-T."/>
            <person name="Choi B.-S."/>
            <person name="Jung M."/>
            <person name="Ginzburg D."/>
            <person name="Zhao K."/>
            <person name="Won S.Y."/>
            <person name="Oh T.-J."/>
            <person name="Yu Y."/>
            <person name="Kim N.-H."/>
            <person name="Lee O.R."/>
            <person name="Lee T.-H."/>
            <person name="Bashyal P."/>
            <person name="Kim T.-S."/>
            <person name="Lee W.-H."/>
            <person name="Kawkins C."/>
            <person name="Kim C.-K."/>
            <person name="Kim J.S."/>
            <person name="Ahn B.O."/>
            <person name="Rhee S.Y."/>
            <person name="Sohng J.K."/>
        </authorList>
    </citation>
    <scope>NUCLEOTIDE SEQUENCE</scope>
    <source>
        <tissue evidence="2">Leaf</tissue>
    </source>
</reference>
<evidence type="ECO:0000313" key="3">
    <source>
        <dbReference type="Proteomes" id="UP000634136"/>
    </source>
</evidence>
<keyword evidence="1" id="KW-1133">Transmembrane helix</keyword>
<keyword evidence="1" id="KW-0812">Transmembrane</keyword>
<dbReference type="AlphaFoldDB" id="A0A835C7D3"/>
<dbReference type="EMBL" id="JAAIUW010000005">
    <property type="protein sequence ID" value="KAF7832980.1"/>
    <property type="molecule type" value="Genomic_DNA"/>
</dbReference>
<sequence>MNPDKCFPSPLFLAFIIIIVVVIVIIIIIILFVNYYSCAATTTTFTPIDNYLIACGSSQNITFAGRTFIAHSQHSTVRFQSQSSVIATINSSNISPIYQSTRIFTAQDKNLWKILNRVEQEISHTYLQTKDFLFRGGGGFFYFTLPKHFCVFFGKIRYNKTTAARDMSGGHGSSFDGAQDKNLWKILNRVEQEISLTFLQTKHFIFRGGGGLFSFTLPKHFCVFSDKICCNETTTPRDLMQRDDSAKISVRWPWILLRW</sequence>
<feature type="transmembrane region" description="Helical" evidence="1">
    <location>
        <begin position="12"/>
        <end position="36"/>
    </location>
</feature>
<keyword evidence="2" id="KW-0418">Kinase</keyword>
<dbReference type="OrthoDB" id="1938281at2759"/>
<dbReference type="GO" id="GO:0016301">
    <property type="term" value="F:kinase activity"/>
    <property type="evidence" value="ECO:0007669"/>
    <property type="project" value="UniProtKB-KW"/>
</dbReference>